<keyword evidence="6" id="KW-0472">Membrane</keyword>
<keyword evidence="10" id="KW-1185">Reference proteome</keyword>
<keyword evidence="3" id="KW-0132">Cell division</keyword>
<dbReference type="GO" id="GO:0005886">
    <property type="term" value="C:plasma membrane"/>
    <property type="evidence" value="ECO:0007669"/>
    <property type="project" value="TreeGrafter"/>
</dbReference>
<keyword evidence="7" id="KW-0131">Cell cycle</keyword>
<organism evidence="9 10">
    <name type="scientific">Lolliginicoccus lacisalsi</name>
    <dbReference type="NCBI Taxonomy" id="2742202"/>
    <lineage>
        <taxon>Bacteria</taxon>
        <taxon>Bacillati</taxon>
        <taxon>Actinomycetota</taxon>
        <taxon>Actinomycetes</taxon>
        <taxon>Mycobacteriales</taxon>
        <taxon>Hoyosellaceae</taxon>
        <taxon>Lolliginicoccus</taxon>
    </lineage>
</organism>
<dbReference type="Gene3D" id="3.10.20.310">
    <property type="entry name" value="membrane protein fhac"/>
    <property type="match status" value="1"/>
</dbReference>
<dbReference type="PROSITE" id="PS51779">
    <property type="entry name" value="POTRA"/>
    <property type="match status" value="1"/>
</dbReference>
<gene>
    <name evidence="9" type="ORF">HT102_14845</name>
</gene>
<reference evidence="9" key="1">
    <citation type="submission" date="2020-09" db="EMBL/GenBank/DDBJ databases">
        <title>Hoyosella lacisalsi sp. nov., a halotolerant actinobacterium isolated from soil of Lake Gudzhirganskoe.</title>
        <authorList>
            <person name="Yang Q."/>
            <person name="Guo P.Y."/>
            <person name="Liu S.W."/>
            <person name="Li F.N."/>
            <person name="Sun C.H."/>
        </authorList>
    </citation>
    <scope>NUCLEOTIDE SEQUENCE</scope>
    <source>
        <strain evidence="9">G463</strain>
    </source>
</reference>
<sequence>MAGILVVGLLVGGFAVAWFSSLLSVRSIEVQAAPSVPEEAVRGVIGVPGGTPLLQVDTHDVAARVAGIPKVAEARVSRALPSTLRVEILERVPAVFFDAPGGSHLMDAEGVVFAVEPPPEGLPRLVTDEPGEDDPATRAALDVLASLAGELRAMVLEARAGSPVDVRLALSDGRTVIWGDAGDSAYKARVAQALLTQPGQVYDVSSPSLPVIR</sequence>
<comment type="caution">
    <text evidence="9">The sequence shown here is derived from an EMBL/GenBank/DDBJ whole genome shotgun (WGS) entry which is preliminary data.</text>
</comment>
<evidence type="ECO:0000256" key="6">
    <source>
        <dbReference type="ARBA" id="ARBA00023136"/>
    </source>
</evidence>
<accession>A0A927JEF4</accession>
<dbReference type="Pfam" id="PF03799">
    <property type="entry name" value="FtsQ_DivIB_C"/>
    <property type="match status" value="1"/>
</dbReference>
<keyword evidence="4" id="KW-0812">Transmembrane</keyword>
<evidence type="ECO:0000313" key="9">
    <source>
        <dbReference type="EMBL" id="MBD8507764.1"/>
    </source>
</evidence>
<dbReference type="EMBL" id="JACYWE010000010">
    <property type="protein sequence ID" value="MBD8507764.1"/>
    <property type="molecule type" value="Genomic_DNA"/>
</dbReference>
<dbReference type="AlphaFoldDB" id="A0A927JEF4"/>
<dbReference type="Pfam" id="PF08478">
    <property type="entry name" value="POTRA_1"/>
    <property type="match status" value="1"/>
</dbReference>
<dbReference type="Proteomes" id="UP000642993">
    <property type="component" value="Unassembled WGS sequence"/>
</dbReference>
<dbReference type="PANTHER" id="PTHR37820">
    <property type="entry name" value="CELL DIVISION PROTEIN DIVIB"/>
    <property type="match status" value="1"/>
</dbReference>
<evidence type="ECO:0000256" key="2">
    <source>
        <dbReference type="ARBA" id="ARBA00022475"/>
    </source>
</evidence>
<evidence type="ECO:0000256" key="7">
    <source>
        <dbReference type="ARBA" id="ARBA00023306"/>
    </source>
</evidence>
<keyword evidence="5" id="KW-1133">Transmembrane helix</keyword>
<dbReference type="PANTHER" id="PTHR37820:SF1">
    <property type="entry name" value="CELL DIVISION PROTEIN FTSQ"/>
    <property type="match status" value="1"/>
</dbReference>
<keyword evidence="2" id="KW-1003">Cell membrane</keyword>
<dbReference type="InterPro" id="IPR005548">
    <property type="entry name" value="Cell_div_FtsQ/DivIB_C"/>
</dbReference>
<dbReference type="GO" id="GO:0051301">
    <property type="term" value="P:cell division"/>
    <property type="evidence" value="ECO:0007669"/>
    <property type="project" value="UniProtKB-KW"/>
</dbReference>
<name>A0A927JEF4_9ACTN</name>
<dbReference type="InterPro" id="IPR034746">
    <property type="entry name" value="POTRA"/>
</dbReference>
<dbReference type="InterPro" id="IPR013685">
    <property type="entry name" value="POTRA_FtsQ_type"/>
</dbReference>
<evidence type="ECO:0000256" key="1">
    <source>
        <dbReference type="ARBA" id="ARBA00004370"/>
    </source>
</evidence>
<evidence type="ECO:0000256" key="5">
    <source>
        <dbReference type="ARBA" id="ARBA00022989"/>
    </source>
</evidence>
<evidence type="ECO:0000313" key="10">
    <source>
        <dbReference type="Proteomes" id="UP000642993"/>
    </source>
</evidence>
<evidence type="ECO:0000259" key="8">
    <source>
        <dbReference type="PROSITE" id="PS51779"/>
    </source>
</evidence>
<evidence type="ECO:0000256" key="3">
    <source>
        <dbReference type="ARBA" id="ARBA00022618"/>
    </source>
</evidence>
<proteinExistence type="predicted"/>
<comment type="subcellular location">
    <subcellularLocation>
        <location evidence="1">Membrane</location>
    </subcellularLocation>
</comment>
<dbReference type="InterPro" id="IPR050487">
    <property type="entry name" value="FtsQ_DivIB"/>
</dbReference>
<protein>
    <submittedName>
        <fullName evidence="9">FtsQ-type POTRA domain-containing protein</fullName>
    </submittedName>
</protein>
<feature type="domain" description="POTRA" evidence="8">
    <location>
        <begin position="23"/>
        <end position="91"/>
    </location>
</feature>
<evidence type="ECO:0000256" key="4">
    <source>
        <dbReference type="ARBA" id="ARBA00022692"/>
    </source>
</evidence>